<evidence type="ECO:0000313" key="2">
    <source>
        <dbReference type="Proteomes" id="UP000694380"/>
    </source>
</evidence>
<organism evidence="1 2">
    <name type="scientific">Chrysemys picta bellii</name>
    <name type="common">Western painted turtle</name>
    <name type="synonym">Emys bellii</name>
    <dbReference type="NCBI Taxonomy" id="8478"/>
    <lineage>
        <taxon>Eukaryota</taxon>
        <taxon>Metazoa</taxon>
        <taxon>Chordata</taxon>
        <taxon>Craniata</taxon>
        <taxon>Vertebrata</taxon>
        <taxon>Euteleostomi</taxon>
        <taxon>Archelosauria</taxon>
        <taxon>Testudinata</taxon>
        <taxon>Testudines</taxon>
        <taxon>Cryptodira</taxon>
        <taxon>Durocryptodira</taxon>
        <taxon>Testudinoidea</taxon>
        <taxon>Emydidae</taxon>
        <taxon>Chrysemys</taxon>
    </lineage>
</organism>
<keyword evidence="2" id="KW-1185">Reference proteome</keyword>
<name>A0A8C3EZP7_CHRPI</name>
<dbReference type="AlphaFoldDB" id="A0A8C3EZP7"/>
<sequence>MKYHLTIITMDIIQKFVQSLWNPGWGFLKRIKIDLTYNPQPNCPTTDDSIQKLCLYLHNGIIFCNKK</sequence>
<proteinExistence type="predicted"/>
<accession>A0A8C3EZP7</accession>
<evidence type="ECO:0000313" key="1">
    <source>
        <dbReference type="Ensembl" id="ENSCPBP00000001075.1"/>
    </source>
</evidence>
<dbReference type="Ensembl" id="ENSCPBT00000001332.1">
    <property type="protein sequence ID" value="ENSCPBP00000001075.1"/>
    <property type="gene ID" value="ENSCPBG00000000868.1"/>
</dbReference>
<dbReference type="Proteomes" id="UP000694380">
    <property type="component" value="Unplaced"/>
</dbReference>
<reference evidence="1" key="1">
    <citation type="submission" date="2025-08" db="UniProtKB">
        <authorList>
            <consortium name="Ensembl"/>
        </authorList>
    </citation>
    <scope>IDENTIFICATION</scope>
</reference>
<protein>
    <submittedName>
        <fullName evidence="1">Uncharacterized protein</fullName>
    </submittedName>
</protein>
<reference evidence="1" key="2">
    <citation type="submission" date="2025-09" db="UniProtKB">
        <authorList>
            <consortium name="Ensembl"/>
        </authorList>
    </citation>
    <scope>IDENTIFICATION</scope>
</reference>